<protein>
    <submittedName>
        <fullName evidence="2">Uncharacterized protein</fullName>
    </submittedName>
</protein>
<dbReference type="AlphaFoldDB" id="A0AAD9ZEC2"/>
<dbReference type="EMBL" id="JASNWA010000006">
    <property type="protein sequence ID" value="KAK3174898.1"/>
    <property type="molecule type" value="Genomic_DNA"/>
</dbReference>
<reference evidence="2" key="1">
    <citation type="submission" date="2022-11" db="EMBL/GenBank/DDBJ databases">
        <title>Chromosomal genome sequence assembly and mating type (MAT) locus characterization of the leprose asexual lichenized fungus Lepraria neglecta (Nyl.) Erichsen.</title>
        <authorList>
            <person name="Allen J.L."/>
            <person name="Pfeffer B."/>
        </authorList>
    </citation>
    <scope>NUCLEOTIDE SEQUENCE</scope>
    <source>
        <strain evidence="2">Allen 5258</strain>
    </source>
</reference>
<gene>
    <name evidence="2" type="ORF">OEA41_002144</name>
</gene>
<comment type="caution">
    <text evidence="2">The sequence shown here is derived from an EMBL/GenBank/DDBJ whole genome shotgun (WGS) entry which is preliminary data.</text>
</comment>
<proteinExistence type="predicted"/>
<organism evidence="2 3">
    <name type="scientific">Lepraria neglecta</name>
    <dbReference type="NCBI Taxonomy" id="209136"/>
    <lineage>
        <taxon>Eukaryota</taxon>
        <taxon>Fungi</taxon>
        <taxon>Dikarya</taxon>
        <taxon>Ascomycota</taxon>
        <taxon>Pezizomycotina</taxon>
        <taxon>Lecanoromycetes</taxon>
        <taxon>OSLEUM clade</taxon>
        <taxon>Lecanoromycetidae</taxon>
        <taxon>Lecanorales</taxon>
        <taxon>Lecanorineae</taxon>
        <taxon>Stereocaulaceae</taxon>
        <taxon>Lepraria</taxon>
    </lineage>
</organism>
<feature type="region of interest" description="Disordered" evidence="1">
    <location>
        <begin position="1"/>
        <end position="48"/>
    </location>
</feature>
<name>A0AAD9ZEC2_9LECA</name>
<feature type="compositionally biased region" description="Polar residues" evidence="1">
    <location>
        <begin position="1"/>
        <end position="10"/>
    </location>
</feature>
<evidence type="ECO:0000313" key="2">
    <source>
        <dbReference type="EMBL" id="KAK3174898.1"/>
    </source>
</evidence>
<accession>A0AAD9ZEC2</accession>
<dbReference type="Proteomes" id="UP001276659">
    <property type="component" value="Unassembled WGS sequence"/>
</dbReference>
<evidence type="ECO:0000256" key="1">
    <source>
        <dbReference type="SAM" id="MobiDB-lite"/>
    </source>
</evidence>
<evidence type="ECO:0000313" key="3">
    <source>
        <dbReference type="Proteomes" id="UP001276659"/>
    </source>
</evidence>
<sequence length="207" mass="23300">MWAASPTRSCTTRRRQSEKTRGHSKTGLEALPSPQSINDTAPNGKPFPGPIKVALDDLKARSDGNVAKSKDLEAVRDGISMTINQLEEAKGKSDAAIQAYEQMASKSIFQLSHQKMTDIKIAWMKVEKELLSINQEIAVLTEREKVAMVHVYKLQDEVQIISERHEMQVELIALTLWTSFVETVGVSPNHRVTRARLFFTWIAIDRL</sequence>
<keyword evidence="3" id="KW-1185">Reference proteome</keyword>